<dbReference type="OrthoDB" id="8477619at2"/>
<dbReference type="AlphaFoldDB" id="A0A2S0MB81"/>
<proteinExistence type="predicted"/>
<evidence type="ECO:0000313" key="2">
    <source>
        <dbReference type="Proteomes" id="UP000239709"/>
    </source>
</evidence>
<dbReference type="EMBL" id="CP027666">
    <property type="protein sequence ID" value="AVO33051.1"/>
    <property type="molecule type" value="Genomic_DNA"/>
</dbReference>
<dbReference type="KEGG" id="otk:C6570_01350"/>
<sequence>MPLLQHDIRFAKSANMADVPEGGGPPAAALLVSGRSNELLNDISEETRTTGRTEIVQFHSVLLNGDQAPLLGANVIIADPPADENVSIAMLSLKNPFATRAEIAKRIEGGMADAAEFNGYLLGNHFATMRSAQIFQREGAALPALGKTFVLIYNEGMPGERRQRVRIKTASSEVRTFTQIVNGTLTDFKAQLVTCELFDALLYDFPGSEPSRLFARESNKTKIRETVYNDAGLFYSATRLADPCAINDTWLQLDSIYTRIVPNSRTEAASVDQRPASRHSLVLAESPRRVEVGITPHTQRIRIDEVNATLTQVFQLTPLPAPGTLVIDYWSLGNRYTLTDDGEGKLVGSGGGAVSYTTGAGTLTLKAIPDIGSLITISHGEPTAYTNRSTQGAAVRAPEYCWVIEDESDAARVVPGSLTIGYTSAGVVRTVTDDGAGKLAGAATGVIDYFSRTVLLRPTHMPDAGAQLQIDCQTETLVTEIMAAPTPDAAGFIALSLASVPAAGTLQIQWATAREVSNSSGGNLTTTTASKTADVTYTIRTVPEYYEPAASTGTGGTYVNWPRSS</sequence>
<gene>
    <name evidence="1" type="ORF">C6570_01350</name>
</gene>
<reference evidence="1 2" key="1">
    <citation type="submission" date="2018-03" db="EMBL/GenBank/DDBJ databases">
        <title>Genome sequencing of Ottowia sp.</title>
        <authorList>
            <person name="Kim S.-J."/>
            <person name="Heo J."/>
            <person name="Kwon S.-W."/>
        </authorList>
    </citation>
    <scope>NUCLEOTIDE SEQUENCE [LARGE SCALE GENOMIC DNA]</scope>
    <source>
        <strain evidence="1 2">KADR8-3</strain>
    </source>
</reference>
<keyword evidence="2" id="KW-1185">Reference proteome</keyword>
<organism evidence="1 2">
    <name type="scientific">Ottowia oryzae</name>
    <dbReference type="NCBI Taxonomy" id="2109914"/>
    <lineage>
        <taxon>Bacteria</taxon>
        <taxon>Pseudomonadati</taxon>
        <taxon>Pseudomonadota</taxon>
        <taxon>Betaproteobacteria</taxon>
        <taxon>Burkholderiales</taxon>
        <taxon>Comamonadaceae</taxon>
        <taxon>Ottowia</taxon>
    </lineage>
</organism>
<dbReference type="Proteomes" id="UP000239709">
    <property type="component" value="Chromosome"/>
</dbReference>
<name>A0A2S0MB81_9BURK</name>
<protein>
    <submittedName>
        <fullName evidence="1">Uncharacterized protein</fullName>
    </submittedName>
</protein>
<evidence type="ECO:0000313" key="1">
    <source>
        <dbReference type="EMBL" id="AVO33051.1"/>
    </source>
</evidence>
<accession>A0A2S0MB81</accession>
<dbReference type="RefSeq" id="WP_106701366.1">
    <property type="nucleotide sequence ID" value="NZ_CP027666.1"/>
</dbReference>